<sequence>MAFFMHWMHSYVLIKIAFALAWSAGSAEIFTTPDGMLHWCPNSAKPQRTSFMATNNVDCRTQEARERLPALGSVDDSRLKGTLQLVHREIDNTSAGLR</sequence>
<dbReference type="EMBL" id="JAGTJQ010000003">
    <property type="protein sequence ID" value="KAH7034875.1"/>
    <property type="molecule type" value="Genomic_DNA"/>
</dbReference>
<name>A0A9P9BSJ5_9PEZI</name>
<dbReference type="GeneID" id="70182667"/>
<dbReference type="RefSeq" id="XP_046014968.1">
    <property type="nucleotide sequence ID" value="XM_046153121.1"/>
</dbReference>
<evidence type="ECO:0000313" key="3">
    <source>
        <dbReference type="Proteomes" id="UP000756346"/>
    </source>
</evidence>
<feature type="chain" id="PRO_5040120573" evidence="1">
    <location>
        <begin position="28"/>
        <end position="98"/>
    </location>
</feature>
<dbReference type="AlphaFoldDB" id="A0A9P9BSJ5"/>
<evidence type="ECO:0000256" key="1">
    <source>
        <dbReference type="SAM" id="SignalP"/>
    </source>
</evidence>
<keyword evidence="1" id="KW-0732">Signal</keyword>
<dbReference type="Proteomes" id="UP000756346">
    <property type="component" value="Unassembled WGS sequence"/>
</dbReference>
<protein>
    <submittedName>
        <fullName evidence="2">Uncharacterized protein</fullName>
    </submittedName>
</protein>
<proteinExistence type="predicted"/>
<accession>A0A9P9BSJ5</accession>
<gene>
    <name evidence="2" type="ORF">B0I36DRAFT_317139</name>
</gene>
<feature type="signal peptide" evidence="1">
    <location>
        <begin position="1"/>
        <end position="27"/>
    </location>
</feature>
<keyword evidence="3" id="KW-1185">Reference proteome</keyword>
<comment type="caution">
    <text evidence="2">The sequence shown here is derived from an EMBL/GenBank/DDBJ whole genome shotgun (WGS) entry which is preliminary data.</text>
</comment>
<reference evidence="2" key="1">
    <citation type="journal article" date="2021" name="Nat. Commun.">
        <title>Genetic determinants of endophytism in the Arabidopsis root mycobiome.</title>
        <authorList>
            <person name="Mesny F."/>
            <person name="Miyauchi S."/>
            <person name="Thiergart T."/>
            <person name="Pickel B."/>
            <person name="Atanasova L."/>
            <person name="Karlsson M."/>
            <person name="Huettel B."/>
            <person name="Barry K.W."/>
            <person name="Haridas S."/>
            <person name="Chen C."/>
            <person name="Bauer D."/>
            <person name="Andreopoulos W."/>
            <person name="Pangilinan J."/>
            <person name="LaButti K."/>
            <person name="Riley R."/>
            <person name="Lipzen A."/>
            <person name="Clum A."/>
            <person name="Drula E."/>
            <person name="Henrissat B."/>
            <person name="Kohler A."/>
            <person name="Grigoriev I.V."/>
            <person name="Martin F.M."/>
            <person name="Hacquard S."/>
        </authorList>
    </citation>
    <scope>NUCLEOTIDE SEQUENCE</scope>
    <source>
        <strain evidence="2">MPI-CAGE-CH-0230</strain>
    </source>
</reference>
<organism evidence="2 3">
    <name type="scientific">Microdochium trichocladiopsis</name>
    <dbReference type="NCBI Taxonomy" id="1682393"/>
    <lineage>
        <taxon>Eukaryota</taxon>
        <taxon>Fungi</taxon>
        <taxon>Dikarya</taxon>
        <taxon>Ascomycota</taxon>
        <taxon>Pezizomycotina</taxon>
        <taxon>Sordariomycetes</taxon>
        <taxon>Xylariomycetidae</taxon>
        <taxon>Xylariales</taxon>
        <taxon>Microdochiaceae</taxon>
        <taxon>Microdochium</taxon>
    </lineage>
</organism>
<evidence type="ECO:0000313" key="2">
    <source>
        <dbReference type="EMBL" id="KAH7034875.1"/>
    </source>
</evidence>